<gene>
    <name evidence="2" type="ORF">TSOC_014565</name>
</gene>
<proteinExistence type="predicted"/>
<organism evidence="2 3">
    <name type="scientific">Tetrabaena socialis</name>
    <dbReference type="NCBI Taxonomy" id="47790"/>
    <lineage>
        <taxon>Eukaryota</taxon>
        <taxon>Viridiplantae</taxon>
        <taxon>Chlorophyta</taxon>
        <taxon>core chlorophytes</taxon>
        <taxon>Chlorophyceae</taxon>
        <taxon>CS clade</taxon>
        <taxon>Chlamydomonadales</taxon>
        <taxon>Tetrabaenaceae</taxon>
        <taxon>Tetrabaena</taxon>
    </lineage>
</organism>
<evidence type="ECO:0000313" key="3">
    <source>
        <dbReference type="Proteomes" id="UP000236333"/>
    </source>
</evidence>
<feature type="compositionally biased region" description="Pro residues" evidence="1">
    <location>
        <begin position="364"/>
        <end position="378"/>
    </location>
</feature>
<dbReference type="OrthoDB" id="552587at2759"/>
<evidence type="ECO:0000313" key="2">
    <source>
        <dbReference type="EMBL" id="PNG99652.1"/>
    </source>
</evidence>
<accession>A0A2J7ZH98</accession>
<name>A0A2J7ZH98_9CHLO</name>
<feature type="compositionally biased region" description="Low complexity" evidence="1">
    <location>
        <begin position="395"/>
        <end position="405"/>
    </location>
</feature>
<sequence length="513" mass="50804">LAAVLPAAVPGLSHLTLDLYDTGSSAAADAVLAAVGPRLSYLELLVSGGAVLPYGGVAACCEGGLRELRLGLCMGRSAHLGPFRYGNHQQQPQAVPSRRGASTGGTVPVVAPVVAAAAAAATSAAGLAGAAAVRRAAAAGLAGGGVAPEGSATGARRLAPDGRPLAAVGSQRSGPGGGALGSGRPVPPAVAAIARLPRLARLELCGPALERILDPPYRLLGLSALTALTRLRLDLPADLTPPDPAPVAGGGGGGHEHRGGGDPEYGSGDGGGGGGGCVTAGWRLGPLLASLGWLRDLDLGLSFGVPPEALQSLAALAALTQLRCGTILTPPPRYRARVAGWQQLAAQAAEVEGEGEAGADGLTPAPPPPSLLRLPMPPALEHLRPDRPQGGGGAAAATSAAAAVVPPTPPAEPLHLALAGDVFAHEHRSEAVGRPEEVAQAVQLLLGRLRPAGALRRLALQPFGRSPARLEGPHAAWLSELAPLAGIVEGVELAAFGLAPGDLDALRVALPGL</sequence>
<feature type="region of interest" description="Disordered" evidence="1">
    <location>
        <begin position="143"/>
        <end position="184"/>
    </location>
</feature>
<evidence type="ECO:0000256" key="1">
    <source>
        <dbReference type="SAM" id="MobiDB-lite"/>
    </source>
</evidence>
<dbReference type="Proteomes" id="UP000236333">
    <property type="component" value="Unassembled WGS sequence"/>
</dbReference>
<comment type="caution">
    <text evidence="2">The sequence shown here is derived from an EMBL/GenBank/DDBJ whole genome shotgun (WGS) entry which is preliminary data.</text>
</comment>
<feature type="non-terminal residue" evidence="2">
    <location>
        <position position="1"/>
    </location>
</feature>
<dbReference type="AlphaFoldDB" id="A0A2J7ZH98"/>
<feature type="non-terminal residue" evidence="2">
    <location>
        <position position="513"/>
    </location>
</feature>
<reference evidence="2 3" key="1">
    <citation type="journal article" date="2017" name="Mol. Biol. Evol.">
        <title>The 4-celled Tetrabaena socialis nuclear genome reveals the essential components for genetic control of cell number at the origin of multicellularity in the volvocine lineage.</title>
        <authorList>
            <person name="Featherston J."/>
            <person name="Arakaki Y."/>
            <person name="Hanschen E.R."/>
            <person name="Ferris P.J."/>
            <person name="Michod R.E."/>
            <person name="Olson B.J.S.C."/>
            <person name="Nozaki H."/>
            <person name="Durand P.M."/>
        </authorList>
    </citation>
    <scope>NUCLEOTIDE SEQUENCE [LARGE SCALE GENOMIC DNA]</scope>
    <source>
        <strain evidence="2 3">NIES-571</strain>
    </source>
</reference>
<feature type="region of interest" description="Disordered" evidence="1">
    <location>
        <begin position="239"/>
        <end position="272"/>
    </location>
</feature>
<keyword evidence="3" id="KW-1185">Reference proteome</keyword>
<protein>
    <submittedName>
        <fullName evidence="2">Uncharacterized protein</fullName>
    </submittedName>
</protein>
<feature type="region of interest" description="Disordered" evidence="1">
    <location>
        <begin position="349"/>
        <end position="408"/>
    </location>
</feature>
<dbReference type="EMBL" id="PGGS01002395">
    <property type="protein sequence ID" value="PNG99652.1"/>
    <property type="molecule type" value="Genomic_DNA"/>
</dbReference>